<dbReference type="Proteomes" id="UP001165069">
    <property type="component" value="Unassembled WGS sequence"/>
</dbReference>
<dbReference type="Pfam" id="PF00326">
    <property type="entry name" value="Peptidase_S9"/>
    <property type="match status" value="1"/>
</dbReference>
<evidence type="ECO:0000313" key="3">
    <source>
        <dbReference type="EMBL" id="GLH72624.1"/>
    </source>
</evidence>
<evidence type="ECO:0000259" key="1">
    <source>
        <dbReference type="Pfam" id="PF00326"/>
    </source>
</evidence>
<sequence>MFLRTSLACLVLASGLWGQGQERLSLEALAHPTLKKAFVGMPTTRLEWLPDGALLQVKREKDQVTLLRVDPATWEAKPLLEAARLQAALVAAGAAEADAKAALGRGAFTWNEGRGAFLVDVKDQLFLVDVKAATAKRLAEGHPDEPSFSPDGTQVAYLRGNDLYCVNVATAKETRLTTGGSETVFNGRLDWVYQEEVYGRGRFGAFWWSPDSKRLAYLSFDETKVPVFTLADDRSQPQKLLQARYPKVGDPNPIARLGVVDLEGHTIWTPEAHPGQETLITRVMWDPKGRLIANLTDRAQTWLELRRFEGAGSTVLLKEQGRAWVDAERQELPIFLKDGSFLWQSSRTGYQHIYRYDAEGHLKQAVTSGTWDVRHVHGLDAAKGLVYFDATEHSPIAPHTYRIGLDGKGLTRITSARGSHRVRWNAAFSAYLDTWSSLEQPAKQALFDATGKQTRMIDENPSPMLKNLKLGAVRQQQVKTRDGFPMETLLILPPDFDATKKYPVYQHIYGGPQAPQVNDAWGRELLWWHFLAQNGYVVWICDNRSASHKGQISAEGIYKHLGAQELEDQLDGLKWLGEQGFADLNRVCIEGWSYGGYMSAYAMTHSRAYKLGIIGAPVTNYRLYDSIYTERYMGLLADNAAGYDGTNLAAAAKDFSGKGLIMHGLTDDNVHPQNTVQFIEALMKEGKDFDLRLYPGSDHVSAFGKPWQYWDIMRARWEFVSKNL</sequence>
<dbReference type="Gene3D" id="3.40.50.1820">
    <property type="entry name" value="alpha/beta hydrolase"/>
    <property type="match status" value="1"/>
</dbReference>
<gene>
    <name evidence="3" type="primary">pepX1</name>
    <name evidence="3" type="ORF">GETHLI_11260</name>
</gene>
<dbReference type="InterPro" id="IPR029058">
    <property type="entry name" value="AB_hydrolase_fold"/>
</dbReference>
<name>A0ABQ5QCQ5_9BACT</name>
<reference evidence="3 4" key="1">
    <citation type="journal article" date="2023" name="Antonie Van Leeuwenhoek">
        <title>Mesoterricola silvestris gen. nov., sp. nov., Mesoterricola sediminis sp. nov., Geothrix oryzae sp. nov., Geothrix edaphica sp. nov., Geothrix rubra sp. nov., and Geothrix limicola sp. nov., six novel members of Acidobacteriota isolated from soils.</title>
        <authorList>
            <person name="Itoh H."/>
            <person name="Sugisawa Y."/>
            <person name="Mise K."/>
            <person name="Xu Z."/>
            <person name="Kuniyasu M."/>
            <person name="Ushijima N."/>
            <person name="Kawano K."/>
            <person name="Kobayashi E."/>
            <person name="Shiratori Y."/>
            <person name="Masuda Y."/>
            <person name="Senoo K."/>
        </authorList>
    </citation>
    <scope>NUCLEOTIDE SEQUENCE [LARGE SCALE GENOMIC DNA]</scope>
    <source>
        <strain evidence="3 4">Red804</strain>
    </source>
</reference>
<dbReference type="PANTHER" id="PTHR11731">
    <property type="entry name" value="PROTEASE FAMILY S9B,C DIPEPTIDYL-PEPTIDASE IV-RELATED"/>
    <property type="match status" value="1"/>
</dbReference>
<feature type="domain" description="Dipeptidylpeptidase IV N-terminal" evidence="2">
    <location>
        <begin position="121"/>
        <end position="441"/>
    </location>
</feature>
<dbReference type="SUPFAM" id="SSF53474">
    <property type="entry name" value="alpha/beta-Hydrolases"/>
    <property type="match status" value="1"/>
</dbReference>
<protein>
    <submittedName>
        <fullName evidence="3">Peptidase S9</fullName>
    </submittedName>
</protein>
<accession>A0ABQ5QCQ5</accession>
<feature type="domain" description="Peptidase S9 prolyl oligopeptidase catalytic" evidence="1">
    <location>
        <begin position="529"/>
        <end position="723"/>
    </location>
</feature>
<proteinExistence type="predicted"/>
<dbReference type="EMBL" id="BSDE01000001">
    <property type="protein sequence ID" value="GLH72624.1"/>
    <property type="molecule type" value="Genomic_DNA"/>
</dbReference>
<dbReference type="PANTHER" id="PTHR11731:SF193">
    <property type="entry name" value="DIPEPTIDYL PEPTIDASE 9"/>
    <property type="match status" value="1"/>
</dbReference>
<dbReference type="RefSeq" id="WP_285571510.1">
    <property type="nucleotide sequence ID" value="NZ_BSDE01000001.1"/>
</dbReference>
<dbReference type="SUPFAM" id="SSF82171">
    <property type="entry name" value="DPP6 N-terminal domain-like"/>
    <property type="match status" value="1"/>
</dbReference>
<keyword evidence="4" id="KW-1185">Reference proteome</keyword>
<evidence type="ECO:0000259" key="2">
    <source>
        <dbReference type="Pfam" id="PF00930"/>
    </source>
</evidence>
<dbReference type="Gene3D" id="2.140.10.30">
    <property type="entry name" value="Dipeptidylpeptidase IV, N-terminal domain"/>
    <property type="match status" value="1"/>
</dbReference>
<organism evidence="3 4">
    <name type="scientific">Geothrix limicola</name>
    <dbReference type="NCBI Taxonomy" id="2927978"/>
    <lineage>
        <taxon>Bacteria</taxon>
        <taxon>Pseudomonadati</taxon>
        <taxon>Acidobacteriota</taxon>
        <taxon>Holophagae</taxon>
        <taxon>Holophagales</taxon>
        <taxon>Holophagaceae</taxon>
        <taxon>Geothrix</taxon>
    </lineage>
</organism>
<dbReference type="InterPro" id="IPR001375">
    <property type="entry name" value="Peptidase_S9_cat"/>
</dbReference>
<comment type="caution">
    <text evidence="3">The sequence shown here is derived from an EMBL/GenBank/DDBJ whole genome shotgun (WGS) entry which is preliminary data.</text>
</comment>
<dbReference type="InterPro" id="IPR050278">
    <property type="entry name" value="Serine_Prot_S9B/DPPIV"/>
</dbReference>
<evidence type="ECO:0000313" key="4">
    <source>
        <dbReference type="Proteomes" id="UP001165069"/>
    </source>
</evidence>
<dbReference type="InterPro" id="IPR002469">
    <property type="entry name" value="Peptidase_S9B_N"/>
</dbReference>
<dbReference type="Pfam" id="PF00930">
    <property type="entry name" value="DPPIV_N"/>
    <property type="match status" value="1"/>
</dbReference>